<dbReference type="Pfam" id="PF12840">
    <property type="entry name" value="HTH_20"/>
    <property type="match status" value="1"/>
</dbReference>
<evidence type="ECO:0000259" key="1">
    <source>
        <dbReference type="PROSITE" id="PS50987"/>
    </source>
</evidence>
<dbReference type="GO" id="GO:0097063">
    <property type="term" value="F:cadmium ion sensor activity"/>
    <property type="evidence" value="ECO:0007669"/>
    <property type="project" value="TreeGrafter"/>
</dbReference>
<dbReference type="CDD" id="cd00090">
    <property type="entry name" value="HTH_ARSR"/>
    <property type="match status" value="1"/>
</dbReference>
<evidence type="ECO:0000313" key="3">
    <source>
        <dbReference type="Proteomes" id="UP000215616"/>
    </source>
</evidence>
<feature type="domain" description="HTH arsR-type" evidence="1">
    <location>
        <begin position="1"/>
        <end position="92"/>
    </location>
</feature>
<dbReference type="GO" id="GO:0003700">
    <property type="term" value="F:DNA-binding transcription factor activity"/>
    <property type="evidence" value="ECO:0007669"/>
    <property type="project" value="InterPro"/>
</dbReference>
<dbReference type="AlphaFoldDB" id="A0A258D5M6"/>
<sequence length="234" mass="24935">MDANIASPAALIGDPTRAAMLQALQDGRAQPASALAWAAGVTAQAASNHLVKLVDGGLLAVERQGRHRYYRLASAEVAHAIEALSVIAAPVRSLAIPRTPKARALRDARCCYGHLAGRLGVKVCEALLERDLIRMAGERLYAVTPAGHAWFEDLGVSPQTLRGARGVARPCLDWTERRHHLAGPLGVKLLATMTERGWLALEPKGRAVRLTPDGARALQDQLGVTLDETGQTTA</sequence>
<gene>
    <name evidence="2" type="ORF">B7Z12_10460</name>
</gene>
<dbReference type="GO" id="GO:0046686">
    <property type="term" value="P:response to cadmium ion"/>
    <property type="evidence" value="ECO:0007669"/>
    <property type="project" value="TreeGrafter"/>
</dbReference>
<dbReference type="GO" id="GO:0032791">
    <property type="term" value="F:lead ion binding"/>
    <property type="evidence" value="ECO:0007669"/>
    <property type="project" value="TreeGrafter"/>
</dbReference>
<dbReference type="SMART" id="SM00418">
    <property type="entry name" value="HTH_ARSR"/>
    <property type="match status" value="1"/>
</dbReference>
<name>A0A258D5M6_CAUVI</name>
<dbReference type="InterPro" id="IPR052543">
    <property type="entry name" value="HTH_Metal-responsive_Reg"/>
</dbReference>
<dbReference type="PROSITE" id="PS50987">
    <property type="entry name" value="HTH_ARSR_2"/>
    <property type="match status" value="1"/>
</dbReference>
<dbReference type="InterPro" id="IPR001845">
    <property type="entry name" value="HTH_ArsR_DNA-bd_dom"/>
</dbReference>
<dbReference type="Gene3D" id="1.10.10.10">
    <property type="entry name" value="Winged helix-like DNA-binding domain superfamily/Winged helix DNA-binding domain"/>
    <property type="match status" value="1"/>
</dbReference>
<comment type="caution">
    <text evidence="2">The sequence shown here is derived from an EMBL/GenBank/DDBJ whole genome shotgun (WGS) entry which is preliminary data.</text>
</comment>
<dbReference type="SUPFAM" id="SSF46785">
    <property type="entry name" value="Winged helix' DNA-binding domain"/>
    <property type="match status" value="1"/>
</dbReference>
<dbReference type="EMBL" id="NCDQ01000150">
    <property type="protein sequence ID" value="OYX03275.1"/>
    <property type="molecule type" value="Genomic_DNA"/>
</dbReference>
<accession>A0A258D5M6</accession>
<dbReference type="PANTHER" id="PTHR39168:SF1">
    <property type="entry name" value="TRANSCRIPTIONAL REGULATORY PROTEIN"/>
    <property type="match status" value="1"/>
</dbReference>
<proteinExistence type="predicted"/>
<protein>
    <submittedName>
        <fullName evidence="2">Transcriptional regulator</fullName>
    </submittedName>
</protein>
<reference evidence="2 3" key="1">
    <citation type="submission" date="2017-03" db="EMBL/GenBank/DDBJ databases">
        <title>Lifting the veil on microbial sulfur biogeochemistry in mining wastewaters.</title>
        <authorList>
            <person name="Kantor R.S."/>
            <person name="Colenbrander Nelson T."/>
            <person name="Marshall S."/>
            <person name="Bennett D."/>
            <person name="Apte S."/>
            <person name="Camacho D."/>
            <person name="Thomas B.C."/>
            <person name="Warren L.A."/>
            <person name="Banfield J.F."/>
        </authorList>
    </citation>
    <scope>NUCLEOTIDE SEQUENCE [LARGE SCALE GENOMIC DNA]</scope>
    <source>
        <strain evidence="2">32-67-7</strain>
    </source>
</reference>
<dbReference type="InterPro" id="IPR036390">
    <property type="entry name" value="WH_DNA-bd_sf"/>
</dbReference>
<dbReference type="Proteomes" id="UP000215616">
    <property type="component" value="Unassembled WGS sequence"/>
</dbReference>
<dbReference type="InterPro" id="IPR036388">
    <property type="entry name" value="WH-like_DNA-bd_sf"/>
</dbReference>
<dbReference type="GO" id="GO:0003677">
    <property type="term" value="F:DNA binding"/>
    <property type="evidence" value="ECO:0007669"/>
    <property type="project" value="TreeGrafter"/>
</dbReference>
<dbReference type="PANTHER" id="PTHR39168">
    <property type="entry name" value="TRANSCRIPTIONAL REGULATOR-RELATED"/>
    <property type="match status" value="1"/>
</dbReference>
<dbReference type="GO" id="GO:0010288">
    <property type="term" value="P:response to lead ion"/>
    <property type="evidence" value="ECO:0007669"/>
    <property type="project" value="TreeGrafter"/>
</dbReference>
<organism evidence="2 3">
    <name type="scientific">Caulobacter vibrioides</name>
    <name type="common">Caulobacter crescentus</name>
    <dbReference type="NCBI Taxonomy" id="155892"/>
    <lineage>
        <taxon>Bacteria</taxon>
        <taxon>Pseudomonadati</taxon>
        <taxon>Pseudomonadota</taxon>
        <taxon>Alphaproteobacteria</taxon>
        <taxon>Caulobacterales</taxon>
        <taxon>Caulobacteraceae</taxon>
        <taxon>Caulobacter</taxon>
    </lineage>
</organism>
<dbReference type="InterPro" id="IPR011991">
    <property type="entry name" value="ArsR-like_HTH"/>
</dbReference>
<dbReference type="PRINTS" id="PR00778">
    <property type="entry name" value="HTHARSR"/>
</dbReference>
<evidence type="ECO:0000313" key="2">
    <source>
        <dbReference type="EMBL" id="OYX03275.1"/>
    </source>
</evidence>